<evidence type="ECO:0000256" key="11">
    <source>
        <dbReference type="PIRSR" id="PIRSR601382-1"/>
    </source>
</evidence>
<dbReference type="OrthoDB" id="8118055at2759"/>
<keyword evidence="5 14" id="KW-0378">Hydrolase</keyword>
<evidence type="ECO:0000256" key="12">
    <source>
        <dbReference type="PIRSR" id="PIRSR601382-2"/>
    </source>
</evidence>
<dbReference type="EC" id="3.2.1.-" evidence="14"/>
<organism evidence="16 17">
    <name type="scientific">Moesziomyces aphidis</name>
    <name type="common">Pseudozyma aphidis</name>
    <dbReference type="NCBI Taxonomy" id="84754"/>
    <lineage>
        <taxon>Eukaryota</taxon>
        <taxon>Fungi</taxon>
        <taxon>Dikarya</taxon>
        <taxon>Basidiomycota</taxon>
        <taxon>Ustilaginomycotina</taxon>
        <taxon>Ustilaginomycetes</taxon>
        <taxon>Ustilaginales</taxon>
        <taxon>Ustilaginaceae</taxon>
        <taxon>Moesziomyces</taxon>
    </lineage>
</organism>
<dbReference type="GO" id="GO:0016020">
    <property type="term" value="C:membrane"/>
    <property type="evidence" value="ECO:0007669"/>
    <property type="project" value="InterPro"/>
</dbReference>
<evidence type="ECO:0000313" key="17">
    <source>
        <dbReference type="Proteomes" id="UP000019462"/>
    </source>
</evidence>
<dbReference type="Proteomes" id="UP000019462">
    <property type="component" value="Unassembled WGS sequence"/>
</dbReference>
<keyword evidence="17" id="KW-1185">Reference proteome</keyword>
<dbReference type="AlphaFoldDB" id="W3VQU8"/>
<comment type="catalytic activity">
    <reaction evidence="9">
        <text>N(4)-(alpha-D-Man-(1-&gt;2)-alpha-D-Man-(1-&gt;2)-alpha-D-Man-(1-&gt;3)-[alpha-D-Man-(1-&gt;3)-[alpha-D-Man-(1-&gt;2)-alpha-D-Man-(1-&gt;6)]-alpha-D-Man-(1-&gt;6)]-beta-D-Man-(1-&gt;4)-beta-D-GlcNAc-(1-&gt;4)-beta-D-GlcNAc)-L-asparaginyl-[protein] (N-glucan mannose isomer 8A1,2,3B1,3) + 3 H2O = N(4)-(alpha-D-Man-(1-&gt;3)-[alpha-D-Man-(1-&gt;3)-[alpha-D-Man-(1-&gt;6)]-alpha-D-Man-(1-&gt;6)]-beta-D-Man-(1-&gt;4)-beta-D-GlcNAc-(1-&gt;4)-beta-D-GlcNAc)-L-asparaginyl-[protein] (N-glucan mannose isomer 5A1,2) + 3 beta-D-mannose</text>
        <dbReference type="Rhea" id="RHEA:56028"/>
        <dbReference type="Rhea" id="RHEA-COMP:14358"/>
        <dbReference type="Rhea" id="RHEA-COMP:14367"/>
        <dbReference type="ChEBI" id="CHEBI:15377"/>
        <dbReference type="ChEBI" id="CHEBI:28563"/>
        <dbReference type="ChEBI" id="CHEBI:59087"/>
        <dbReference type="ChEBI" id="CHEBI:60628"/>
        <dbReference type="EC" id="3.2.1.113"/>
    </reaction>
</comment>
<comment type="catalytic activity">
    <reaction evidence="10">
        <text>N(4)-(alpha-D-Man-(1-&gt;2)-alpha-D-Man-(1-&gt;2)-alpha-D-Man-(1-&gt;3)-[alpha-D-Man-(1-&gt;2)-alpha-D-Man-(1-&gt;3)-[alpha-D-Man-(1-&gt;2)-alpha-D-Man-(1-&gt;6)]-alpha-D-Man-(1-&gt;6)]-beta-D-Man-(1-&gt;4)-beta-D-GlcNAc-(1-&gt;4)-beta-D-GlcNAc)-L-asparaginyl-[protein] (N-glucan mannose isomer 9A1,2,3B1,2,3) + 4 H2O = N(4)-(alpha-D-Man-(1-&gt;3)-[alpha-D-Man-(1-&gt;3)-[alpha-D-Man-(1-&gt;6)]-alpha-D-Man-(1-&gt;6)]-beta-D-Man-(1-&gt;4)-beta-D-GlcNAc-(1-&gt;4)-beta-D-GlcNAc)-L-asparaginyl-[protein] (N-glucan mannose isomer 5A1,2) + 4 beta-D-mannose</text>
        <dbReference type="Rhea" id="RHEA:56008"/>
        <dbReference type="Rhea" id="RHEA-COMP:14356"/>
        <dbReference type="Rhea" id="RHEA-COMP:14367"/>
        <dbReference type="ChEBI" id="CHEBI:15377"/>
        <dbReference type="ChEBI" id="CHEBI:28563"/>
        <dbReference type="ChEBI" id="CHEBI:59087"/>
        <dbReference type="ChEBI" id="CHEBI:139493"/>
        <dbReference type="EC" id="3.2.1.113"/>
    </reaction>
</comment>
<evidence type="ECO:0000256" key="2">
    <source>
        <dbReference type="ARBA" id="ARBA00004922"/>
    </source>
</evidence>
<feature type="active site" description="Proton donor" evidence="11">
    <location>
        <position position="257"/>
    </location>
</feature>
<dbReference type="GO" id="GO:0036503">
    <property type="term" value="P:ERAD pathway"/>
    <property type="evidence" value="ECO:0007669"/>
    <property type="project" value="UniProtKB-ARBA"/>
</dbReference>
<evidence type="ECO:0000256" key="6">
    <source>
        <dbReference type="ARBA" id="ARBA00023157"/>
    </source>
</evidence>
<sequence length="727" mass="79205">MPAAFLSLASRFAAAPERRRVRHTLDASPLASTQHPPQHLALFFGMRLSSSAALCISTAEGPQFQTAVLAAESIRQLRAPLLPHMLALALSHNRAWCRGRLDLRLQPAGAHPVDPAALASPISAPGLSRYLDIMLSKNFGALLSALLLVAAPFGAEAVTIQKPGLKQSETSASRANQIKAAYKTSYQAYLKYATGHDALLPLSNGFTDPFGGWGASVVDSLSTSFLMGHMDLYNQGVEYSKKIDFTKTSSDTISLFETNIRYLAGLISAYELGGKKEQKLIDQAKVVGDHLITGWLGNNPLPCNTLKWNNLATPDACTSSGIAEGGTLILEMDRLSKYTGDPKYLKLATKSMKTIAQSKGVFPGLFPQVYDPKTGLPKDDYVTWGGGSDSFFEYLIKYAYLTGDDQSLWIPTWVNSVSSSIEHLIEHPEQTQAKQLTYLTDYSASNGGNLPRWSHLGCFAGGNWILGAKMIGQDAFDQYGQALTAACANTYTASPSGIGPESFVFIGTNNNTDGVRINNAAFYRKNGFDFEVTQYILRPEVMESVFYAYRTTGDARWQEIAWNAWNSIYRNCLVTQNGALAALADVNSTSPTKLDDSESFLYAETFKYLYLIFADPEVANLDKYVFNTEAHPFLVDQPQKASYKSPAVNVKPPKKDKPKKAKQPSKTDKDAPVPMFSSLPGLKLPEGGGNTLGNLLGSIGKRTASQVRRHRGAAHKRRQDGDAAAEV</sequence>
<feature type="binding site" evidence="12">
    <location>
        <position position="628"/>
    </location>
    <ligand>
        <name>Ca(2+)</name>
        <dbReference type="ChEBI" id="CHEBI:29108"/>
    </ligand>
</feature>
<dbReference type="GO" id="GO:0005975">
    <property type="term" value="P:carbohydrate metabolic process"/>
    <property type="evidence" value="ECO:0007669"/>
    <property type="project" value="InterPro"/>
</dbReference>
<dbReference type="GO" id="GO:0005509">
    <property type="term" value="F:calcium ion binding"/>
    <property type="evidence" value="ECO:0007669"/>
    <property type="project" value="InterPro"/>
</dbReference>
<dbReference type="InterPro" id="IPR036026">
    <property type="entry name" value="Seven-hairpin_glycosidases"/>
</dbReference>
<evidence type="ECO:0000313" key="16">
    <source>
        <dbReference type="EMBL" id="ETS63177.1"/>
    </source>
</evidence>
<dbReference type="Pfam" id="PF01532">
    <property type="entry name" value="Glyco_hydro_47"/>
    <property type="match status" value="1"/>
</dbReference>
<keyword evidence="8 14" id="KW-0326">Glycosidase</keyword>
<keyword evidence="12" id="KW-0106">Calcium</keyword>
<dbReference type="Gene3D" id="1.50.10.10">
    <property type="match status" value="1"/>
</dbReference>
<keyword evidence="7" id="KW-0325">Glycoprotein</keyword>
<evidence type="ECO:0000256" key="3">
    <source>
        <dbReference type="ARBA" id="ARBA00007658"/>
    </source>
</evidence>
<dbReference type="FunFam" id="1.50.10.10:FF:000047">
    <property type="entry name" value="Mannosyl-oligosaccharide alpha-1,2-mannosidase"/>
    <property type="match status" value="1"/>
</dbReference>
<accession>W3VQU8</accession>
<evidence type="ECO:0000256" key="9">
    <source>
        <dbReference type="ARBA" id="ARBA00047669"/>
    </source>
</evidence>
<protein>
    <recommendedName>
        <fullName evidence="14">alpha-1,2-Mannosidase</fullName>
        <ecNumber evidence="14">3.2.1.-</ecNumber>
    </recommendedName>
</protein>
<dbReference type="PANTHER" id="PTHR11742:SF101">
    <property type="entry name" value="MANNOSYL-OLIGOSACCHARIDE ALPHA-1,2-MANNOSIDASE 1B"/>
    <property type="match status" value="1"/>
</dbReference>
<dbReference type="SUPFAM" id="SSF48225">
    <property type="entry name" value="Seven-hairpin glycosidases"/>
    <property type="match status" value="1"/>
</dbReference>
<comment type="similarity">
    <text evidence="3 14">Belongs to the glycosyl hydrolase 47 family.</text>
</comment>
<dbReference type="InterPro" id="IPR012341">
    <property type="entry name" value="6hp_glycosidase-like_sf"/>
</dbReference>
<dbReference type="PRINTS" id="PR00747">
    <property type="entry name" value="GLYHDRLASE47"/>
</dbReference>
<feature type="active site" description="Proton donor" evidence="11">
    <location>
        <position position="501"/>
    </location>
</feature>
<evidence type="ECO:0000256" key="1">
    <source>
        <dbReference type="ARBA" id="ARBA00001913"/>
    </source>
</evidence>
<evidence type="ECO:0000256" key="15">
    <source>
        <dbReference type="SAM" id="MobiDB-lite"/>
    </source>
</evidence>
<proteinExistence type="inferred from homology"/>
<comment type="cofactor">
    <cofactor evidence="1 12">
        <name>Ca(2+)</name>
        <dbReference type="ChEBI" id="CHEBI:29108"/>
    </cofactor>
</comment>
<keyword evidence="4" id="KW-0732">Signal</keyword>
<evidence type="ECO:0000256" key="14">
    <source>
        <dbReference type="RuleBase" id="RU361193"/>
    </source>
</evidence>
<evidence type="ECO:0000256" key="13">
    <source>
        <dbReference type="PIRSR" id="PIRSR601382-3"/>
    </source>
</evidence>
<dbReference type="GO" id="GO:0005783">
    <property type="term" value="C:endoplasmic reticulum"/>
    <property type="evidence" value="ECO:0007669"/>
    <property type="project" value="TreeGrafter"/>
</dbReference>
<name>W3VQU8_MOEAP</name>
<evidence type="ECO:0000256" key="10">
    <source>
        <dbReference type="ARBA" id="ARBA00048605"/>
    </source>
</evidence>
<evidence type="ECO:0000256" key="7">
    <source>
        <dbReference type="ARBA" id="ARBA00023180"/>
    </source>
</evidence>
<dbReference type="PANTHER" id="PTHR11742">
    <property type="entry name" value="MANNOSYL-OLIGOSACCHARIDE ALPHA-1,2-MANNOSIDASE-RELATED"/>
    <property type="match status" value="1"/>
</dbReference>
<evidence type="ECO:0000256" key="4">
    <source>
        <dbReference type="ARBA" id="ARBA00022729"/>
    </source>
</evidence>
<gene>
    <name evidence="16" type="ORF">PaG_02957</name>
</gene>
<feature type="disulfide bond" evidence="13">
    <location>
        <begin position="458"/>
        <end position="487"/>
    </location>
</feature>
<dbReference type="InterPro" id="IPR001382">
    <property type="entry name" value="Glyco_hydro_47"/>
</dbReference>
<keyword evidence="6 13" id="KW-1015">Disulfide bond</keyword>
<comment type="caution">
    <text evidence="16">The sequence shown here is derived from an EMBL/GenBank/DDBJ whole genome shotgun (WGS) entry which is preliminary data.</text>
</comment>
<dbReference type="EMBL" id="AWNI01000009">
    <property type="protein sequence ID" value="ETS63177.1"/>
    <property type="molecule type" value="Genomic_DNA"/>
</dbReference>
<keyword evidence="12" id="KW-0479">Metal-binding</keyword>
<dbReference type="GO" id="GO:0004571">
    <property type="term" value="F:mannosyl-oligosaccharide 1,2-alpha-mannosidase activity"/>
    <property type="evidence" value="ECO:0007669"/>
    <property type="project" value="UniProtKB-EC"/>
</dbReference>
<feature type="compositionally biased region" description="Basic residues" evidence="15">
    <location>
        <begin position="707"/>
        <end position="718"/>
    </location>
</feature>
<feature type="active site" evidence="11">
    <location>
        <position position="540"/>
    </location>
</feature>
<feature type="compositionally biased region" description="Basic residues" evidence="15">
    <location>
        <begin position="652"/>
        <end position="663"/>
    </location>
</feature>
<reference evidence="16 17" key="1">
    <citation type="journal article" date="2014" name="Genome Announc.">
        <title>Genome sequence of the basidiomycetous fungus Pseudozyma aphidis DSM70725, an efficient producer of biosurfactant mannosylerythritol lipids.</title>
        <authorList>
            <person name="Lorenz S."/>
            <person name="Guenther M."/>
            <person name="Grumaz C."/>
            <person name="Rupp S."/>
            <person name="Zibek S."/>
            <person name="Sohn K."/>
        </authorList>
    </citation>
    <scope>NUCLEOTIDE SEQUENCE [LARGE SCALE GENOMIC DNA]</scope>
    <source>
        <strain evidence="17">ATCC 32657 / CBS 517.83 / DSM 70725 / JCM 10318 / NBRC 10182 / NRRL Y-7954 / St-0401</strain>
    </source>
</reference>
<feature type="region of interest" description="Disordered" evidence="15">
    <location>
        <begin position="642"/>
        <end position="727"/>
    </location>
</feature>
<evidence type="ECO:0000256" key="5">
    <source>
        <dbReference type="ARBA" id="ARBA00022801"/>
    </source>
</evidence>
<dbReference type="InterPro" id="IPR050749">
    <property type="entry name" value="Glycosyl_Hydrolase_47"/>
</dbReference>
<comment type="pathway">
    <text evidence="2">Protein modification; protein glycosylation.</text>
</comment>
<evidence type="ECO:0000256" key="8">
    <source>
        <dbReference type="ARBA" id="ARBA00023295"/>
    </source>
</evidence>
<dbReference type="HOGENOM" id="CLU_003818_0_2_1"/>
<feature type="active site" evidence="11">
    <location>
        <position position="389"/>
    </location>
</feature>